<dbReference type="RefSeq" id="WP_145906680.1">
    <property type="nucleotide sequence ID" value="NZ_BAAAMZ010000052.1"/>
</dbReference>
<protein>
    <submittedName>
        <fullName evidence="2">Uncharacterized protein</fullName>
    </submittedName>
</protein>
<sequence length="87" mass="9913">MHDPTYAPVPHFEDGGEDEDEGSTMTLRIYRIAADGAVVELAKRAVWRGESYWRGPIGGEWPPCSCPRCLPMLRSRQRRDGLARKRK</sequence>
<reference evidence="2 3" key="1">
    <citation type="submission" date="2019-06" db="EMBL/GenBank/DDBJ databases">
        <title>Sequencing the genomes of 1000 actinobacteria strains.</title>
        <authorList>
            <person name="Klenk H.-P."/>
        </authorList>
    </citation>
    <scope>NUCLEOTIDE SEQUENCE [LARGE SCALE GENOMIC DNA]</scope>
    <source>
        <strain evidence="2 3">DSM 44826</strain>
    </source>
</reference>
<evidence type="ECO:0000313" key="2">
    <source>
        <dbReference type="EMBL" id="TWG00602.1"/>
    </source>
</evidence>
<dbReference type="OrthoDB" id="3873895at2"/>
<keyword evidence="3" id="KW-1185">Reference proteome</keyword>
<accession>A0A561UML9</accession>
<dbReference type="EMBL" id="VIWT01000001">
    <property type="protein sequence ID" value="TWG00602.1"/>
    <property type="molecule type" value="Genomic_DNA"/>
</dbReference>
<feature type="region of interest" description="Disordered" evidence="1">
    <location>
        <begin position="1"/>
        <end position="23"/>
    </location>
</feature>
<proteinExistence type="predicted"/>
<name>A0A561UML9_9ACTN</name>
<dbReference type="Proteomes" id="UP000317940">
    <property type="component" value="Unassembled WGS sequence"/>
</dbReference>
<dbReference type="AlphaFoldDB" id="A0A561UML9"/>
<organism evidence="2 3">
    <name type="scientific">Kitasatospora viridis</name>
    <dbReference type="NCBI Taxonomy" id="281105"/>
    <lineage>
        <taxon>Bacteria</taxon>
        <taxon>Bacillati</taxon>
        <taxon>Actinomycetota</taxon>
        <taxon>Actinomycetes</taxon>
        <taxon>Kitasatosporales</taxon>
        <taxon>Streptomycetaceae</taxon>
        <taxon>Kitasatospora</taxon>
    </lineage>
</organism>
<evidence type="ECO:0000256" key="1">
    <source>
        <dbReference type="SAM" id="MobiDB-lite"/>
    </source>
</evidence>
<comment type="caution">
    <text evidence="2">The sequence shown here is derived from an EMBL/GenBank/DDBJ whole genome shotgun (WGS) entry which is preliminary data.</text>
</comment>
<evidence type="ECO:0000313" key="3">
    <source>
        <dbReference type="Proteomes" id="UP000317940"/>
    </source>
</evidence>
<gene>
    <name evidence="2" type="ORF">FHX73_114482</name>
</gene>